<gene>
    <name evidence="2" type="ORF">HMPREF9304_03055</name>
</gene>
<dbReference type="AlphaFoldDB" id="A0A098YTR3"/>
<dbReference type="OrthoDB" id="1081621at2"/>
<comment type="caution">
    <text evidence="2">The sequence shown here is derived from an EMBL/GenBank/DDBJ whole genome shotgun (WGS) entry which is preliminary data.</text>
</comment>
<protein>
    <submittedName>
        <fullName evidence="2">Uncharacterized protein</fullName>
    </submittedName>
</protein>
<proteinExistence type="predicted"/>
<organism evidence="2 3">
    <name type="scientific">Hoylesella timonensis S9-PR14</name>
    <dbReference type="NCBI Taxonomy" id="1401062"/>
    <lineage>
        <taxon>Bacteria</taxon>
        <taxon>Pseudomonadati</taxon>
        <taxon>Bacteroidota</taxon>
        <taxon>Bacteroidia</taxon>
        <taxon>Bacteroidales</taxon>
        <taxon>Prevotellaceae</taxon>
        <taxon>Hoylesella</taxon>
    </lineage>
</organism>
<evidence type="ECO:0000313" key="3">
    <source>
        <dbReference type="Proteomes" id="UP000029723"/>
    </source>
</evidence>
<sequence>MWSCCVPLFLHERNKNKVSIFLHYLLFRVTLQCMKQKLRNISRLKLIALVIALLFVITWVTWTCWPASGQQMKRAVAVIESKSWYEIVCDGKNVLFFADISSDSSLYRLSVHRDSSTLTTYSTGVWLNRYAVIPSCHGRLVTIKINVNKAVGIDACTLIRKEQARNQQRIRRLQSRLKELNYYLRIHNVHDEGYNTVAGYTDEIKNRAAQAKALSSIFDSIQKSKQIRIFHKTSYTAHYNNRKGERQHVYMVEINASAKQQTVLLQTTTQTTPTGAVPLSIMPWKAKSNGDALAVGYGGLGIPELATEKAHCCIISTVLHDGQHDLPTVLAGAGSLIFSSGGRLIGITQGKHVIDRTQLLDFFSKEGKP</sequence>
<keyword evidence="1" id="KW-1133">Transmembrane helix</keyword>
<name>A0A098YTR3_9BACT</name>
<evidence type="ECO:0000313" key="2">
    <source>
        <dbReference type="EMBL" id="KGI22687.1"/>
    </source>
</evidence>
<dbReference type="EMBL" id="JRPQ01000060">
    <property type="protein sequence ID" value="KGI22687.1"/>
    <property type="molecule type" value="Genomic_DNA"/>
</dbReference>
<keyword evidence="1" id="KW-0812">Transmembrane</keyword>
<evidence type="ECO:0000256" key="1">
    <source>
        <dbReference type="SAM" id="Phobius"/>
    </source>
</evidence>
<accession>A0A098YTR3</accession>
<reference evidence="2 3" key="1">
    <citation type="submission" date="2014-07" db="EMBL/GenBank/DDBJ databases">
        <authorList>
            <person name="McCorrison J."/>
            <person name="Sanka R."/>
            <person name="Torralba M."/>
            <person name="Gillis M."/>
            <person name="Haft D.H."/>
            <person name="Methe B."/>
            <person name="Sutton G."/>
            <person name="Nelson K.E."/>
        </authorList>
    </citation>
    <scope>NUCLEOTIDE SEQUENCE [LARGE SCALE GENOMIC DNA]</scope>
    <source>
        <strain evidence="2 3">S9-PR14</strain>
    </source>
</reference>
<feature type="transmembrane region" description="Helical" evidence="1">
    <location>
        <begin position="44"/>
        <end position="62"/>
    </location>
</feature>
<dbReference type="Proteomes" id="UP000029723">
    <property type="component" value="Unassembled WGS sequence"/>
</dbReference>
<keyword evidence="1" id="KW-0472">Membrane</keyword>